<keyword evidence="7 17" id="KW-0288">FMN</keyword>
<dbReference type="InterPro" id="IPR023753">
    <property type="entry name" value="FAD/NAD-binding_dom"/>
</dbReference>
<dbReference type="GO" id="GO:0050661">
    <property type="term" value="F:NADP binding"/>
    <property type="evidence" value="ECO:0007669"/>
    <property type="project" value="TreeGrafter"/>
</dbReference>
<dbReference type="InterPro" id="IPR036188">
    <property type="entry name" value="FAD/NAD-bd_sf"/>
</dbReference>
<evidence type="ECO:0000256" key="12">
    <source>
        <dbReference type="ARBA" id="ARBA00022857"/>
    </source>
</evidence>
<keyword evidence="5 17" id="KW-0004">4Fe-4S</keyword>
<evidence type="ECO:0000256" key="4">
    <source>
        <dbReference type="ARBA" id="ARBA00010804"/>
    </source>
</evidence>
<dbReference type="GO" id="GO:0017113">
    <property type="term" value="F:dihydropyrimidine dehydrogenase (NADP+) activity"/>
    <property type="evidence" value="ECO:0007669"/>
    <property type="project" value="UniProtKB-EC"/>
</dbReference>
<dbReference type="PROSITE" id="PS51379">
    <property type="entry name" value="4FE4S_FER_2"/>
    <property type="match status" value="2"/>
</dbReference>
<dbReference type="Proteomes" id="UP001461498">
    <property type="component" value="Unassembled WGS sequence"/>
</dbReference>
<keyword evidence="6 17" id="KW-0285">Flavoprotein</keyword>
<sequence length="1015" mass="111477">MQSVKYFSKHPPDIENILELNPKVTNLAKLVPTVETKKNKLLWKRNQNKNNNNPRCLLKNFDDIKHTTLSERGALREAARCLKCADAPCQKSCPTQLDIKSFITSIANKNYYGAAKTILSDNPLGLTCGMVCPTSDLCVGGCNLQATEEGPINIGGLQQFATEVFREMGIKQILPPGIKNKFKSSKIVLIGAGPASLSCASYLARLGYTNITIYEKHPYAGGLSSSEIPQYRLPQDVVKFEIDLIRDLGVKIEYNRYLGLNDLTIKKLLDSKCEAIFIGIGLPEPNLIPIFNNLTENNGFFTSKTFLPKVSKGSKTGLCSCNCELPKLFGTVIVLGAGDTAFDCATSALRCGAKKVFIVFRKGFSNIRAVPEEVQLAWEEKCEFMPYLSPKEVILKEDRIYAMEFYRTEELEDHSWIEDEEQIVKLKANFIISAFGSNLQHEDIKNALYPVQVTDQGLPILDPITLETNVPGVYCGGDITGHTETTVEAVNDGKTAAWSIHKYITEKNGEFIENEVNLPKFYTEIDNVDISVEICGIKFENPFGLASAPPTTASSMIRRAFEQGWAFAVTKTFGLDKDLVTNVSPRIIRGTTSGHNYGPGQGSFLNIELISEKTCDYWCKSIAELKKDFPTKVLIASIMCAYIKEDWEILSKKAEEAGADMLELNLSCPHGMGESGMGLACGQDPKLVKQISEWVRATVKIPIFIKLTPNTADIVALARAAYEGKASGVSAINTLSGLMDPKGDGTPWPAVGRNHLTTYGGVSGNATRPLGLRGVSAIAKALPGFPIFGIGGIDSADVALQFIRAGASAVQVCSSVQNQDFTLIEDYCSGLKANIYLRTLSGMEGWMCQSPPTMEHQLGKPVIKLNQIKQPLPNFGKYLETKENLIAELKMNSELLDGKFKRILREKVSEVPSIKDLVGSSLKYVSNYKSLDNKDQVVALINDEMCINCGKCYMACNDSGYQAIKFDKCTHIPNVTADCTGCALCLSVCPIIDCITMVKKTIPHEINRGLKAYEI</sequence>
<keyword evidence="20" id="KW-1185">Reference proteome</keyword>
<evidence type="ECO:0000256" key="9">
    <source>
        <dbReference type="ARBA" id="ARBA00022737"/>
    </source>
</evidence>
<feature type="domain" description="4Fe-4S ferredoxin-type" evidence="18">
    <location>
        <begin position="971"/>
        <end position="1000"/>
    </location>
</feature>
<keyword evidence="15" id="KW-0411">Iron-sulfur</keyword>
<dbReference type="SUPFAM" id="SSF46548">
    <property type="entry name" value="alpha-helical ferredoxin"/>
    <property type="match status" value="1"/>
</dbReference>
<keyword evidence="14 17" id="KW-0408">Iron</keyword>
<comment type="caution">
    <text evidence="19">The sequence shown here is derived from an EMBL/GenBank/DDBJ whole genome shotgun (WGS) entry which is preliminary data.</text>
</comment>
<dbReference type="Pfam" id="PF14697">
    <property type="entry name" value="Fer4_21"/>
    <property type="match status" value="1"/>
</dbReference>
<accession>A0AAW1CLL6</accession>
<keyword evidence="11 17" id="KW-0274">FAD</keyword>
<comment type="function">
    <text evidence="17">Involved in pyrimidine base degradation. Catalyzes the reduction of uracil and thymine.</text>
</comment>
<protein>
    <recommendedName>
        <fullName evidence="17">Dihydropyrimidine dehydrogenase [NADP(+)]</fullName>
        <shortName evidence="17">DHPDHase</shortName>
        <shortName evidence="17">DPD</shortName>
        <ecNumber evidence="17">1.3.1.2</ecNumber>
    </recommendedName>
    <alternativeName>
        <fullName evidence="17">Dihydrothymine dehydrogenase</fullName>
    </alternativeName>
    <alternativeName>
        <fullName evidence="17">Dihydrouracil dehydrogenase</fullName>
    </alternativeName>
</protein>
<dbReference type="Pfam" id="PF01180">
    <property type="entry name" value="DHO_dh"/>
    <property type="match status" value="1"/>
</dbReference>
<keyword evidence="9" id="KW-0677">Repeat</keyword>
<dbReference type="InterPro" id="IPR028261">
    <property type="entry name" value="DPD_II"/>
</dbReference>
<dbReference type="InterPro" id="IPR017900">
    <property type="entry name" value="4Fe4S_Fe_S_CS"/>
</dbReference>
<feature type="domain" description="4Fe-4S ferredoxin-type" evidence="18">
    <location>
        <begin position="937"/>
        <end position="966"/>
    </location>
</feature>
<evidence type="ECO:0000313" key="19">
    <source>
        <dbReference type="EMBL" id="KAK9497124.1"/>
    </source>
</evidence>
<dbReference type="PANTHER" id="PTHR43073:SF2">
    <property type="entry name" value="DIHYDROPYRIMIDINE DEHYDROGENASE [NADP(+)]"/>
    <property type="match status" value="1"/>
</dbReference>
<dbReference type="FunFam" id="3.30.70.20:FF:000023">
    <property type="entry name" value="Dihydropyrimidine dehydrogenase [NADP(+)]"/>
    <property type="match status" value="1"/>
</dbReference>
<evidence type="ECO:0000256" key="3">
    <source>
        <dbReference type="ARBA" id="ARBA00004668"/>
    </source>
</evidence>
<evidence type="ECO:0000256" key="5">
    <source>
        <dbReference type="ARBA" id="ARBA00022485"/>
    </source>
</evidence>
<keyword evidence="12 17" id="KW-0521">NADP</keyword>
<dbReference type="GO" id="GO:0006210">
    <property type="term" value="P:thymine catabolic process"/>
    <property type="evidence" value="ECO:0007669"/>
    <property type="project" value="TreeGrafter"/>
</dbReference>
<gene>
    <name evidence="19" type="ORF">O3M35_004500</name>
</gene>
<dbReference type="PRINTS" id="PR00419">
    <property type="entry name" value="ADXRDTASE"/>
</dbReference>
<keyword evidence="8" id="KW-0479">Metal-binding</keyword>
<evidence type="ECO:0000256" key="14">
    <source>
        <dbReference type="ARBA" id="ARBA00023004"/>
    </source>
</evidence>
<dbReference type="Pfam" id="PF07992">
    <property type="entry name" value="Pyr_redox_2"/>
    <property type="match status" value="1"/>
</dbReference>
<dbReference type="InterPro" id="IPR013785">
    <property type="entry name" value="Aldolase_TIM"/>
</dbReference>
<comment type="cofactor">
    <cofactor evidence="1 17">
        <name>FMN</name>
        <dbReference type="ChEBI" id="CHEBI:58210"/>
    </cofactor>
</comment>
<dbReference type="FunFam" id="1.10.1060.10:FF:000007">
    <property type="entry name" value="Dihydropyrimidine dehydrogenase [NADP(+)]"/>
    <property type="match status" value="1"/>
</dbReference>
<dbReference type="PANTHER" id="PTHR43073">
    <property type="entry name" value="DIHYDROPYRIMIDINE DEHYDROGENASE [NADP(+)]"/>
    <property type="match status" value="1"/>
</dbReference>
<name>A0AAW1CLL6_9HEMI</name>
<dbReference type="Gene3D" id="3.50.50.60">
    <property type="entry name" value="FAD/NAD(P)-binding domain"/>
    <property type="match status" value="2"/>
</dbReference>
<dbReference type="Gene3D" id="3.20.20.70">
    <property type="entry name" value="Aldolase class I"/>
    <property type="match status" value="1"/>
</dbReference>
<dbReference type="FunFam" id="3.50.50.60:FF:000061">
    <property type="entry name" value="Dihydropyrimidine dehydrogenase [NADP(+)]"/>
    <property type="match status" value="1"/>
</dbReference>
<dbReference type="GO" id="GO:0002058">
    <property type="term" value="F:uracil binding"/>
    <property type="evidence" value="ECO:0007669"/>
    <property type="project" value="TreeGrafter"/>
</dbReference>
<evidence type="ECO:0000256" key="6">
    <source>
        <dbReference type="ARBA" id="ARBA00022630"/>
    </source>
</evidence>
<evidence type="ECO:0000256" key="1">
    <source>
        <dbReference type="ARBA" id="ARBA00001917"/>
    </source>
</evidence>
<keyword evidence="10" id="KW-0547">Nucleotide-binding</keyword>
<dbReference type="SUPFAM" id="SSF51971">
    <property type="entry name" value="Nucleotide-binding domain"/>
    <property type="match status" value="1"/>
</dbReference>
<dbReference type="AlphaFoldDB" id="A0AAW1CLL6"/>
<dbReference type="SUPFAM" id="SSF54862">
    <property type="entry name" value="4Fe-4S ferredoxins"/>
    <property type="match status" value="1"/>
</dbReference>
<evidence type="ECO:0000313" key="20">
    <source>
        <dbReference type="Proteomes" id="UP001461498"/>
    </source>
</evidence>
<dbReference type="EC" id="1.3.1.2" evidence="17"/>
<evidence type="ECO:0000256" key="15">
    <source>
        <dbReference type="ARBA" id="ARBA00023014"/>
    </source>
</evidence>
<organism evidence="19 20">
    <name type="scientific">Rhynocoris fuscipes</name>
    <dbReference type="NCBI Taxonomy" id="488301"/>
    <lineage>
        <taxon>Eukaryota</taxon>
        <taxon>Metazoa</taxon>
        <taxon>Ecdysozoa</taxon>
        <taxon>Arthropoda</taxon>
        <taxon>Hexapoda</taxon>
        <taxon>Insecta</taxon>
        <taxon>Pterygota</taxon>
        <taxon>Neoptera</taxon>
        <taxon>Paraneoptera</taxon>
        <taxon>Hemiptera</taxon>
        <taxon>Heteroptera</taxon>
        <taxon>Panheteroptera</taxon>
        <taxon>Cimicomorpha</taxon>
        <taxon>Reduviidae</taxon>
        <taxon>Harpactorinae</taxon>
        <taxon>Harpactorini</taxon>
        <taxon>Rhynocoris</taxon>
    </lineage>
</organism>
<dbReference type="InterPro" id="IPR009051">
    <property type="entry name" value="Helical_ferredxn"/>
</dbReference>
<evidence type="ECO:0000256" key="7">
    <source>
        <dbReference type="ARBA" id="ARBA00022643"/>
    </source>
</evidence>
<comment type="cofactor">
    <cofactor evidence="2 17">
        <name>FAD</name>
        <dbReference type="ChEBI" id="CHEBI:57692"/>
    </cofactor>
</comment>
<comment type="similarity">
    <text evidence="4 17">Belongs to the dihydropyrimidine dehydrogenase family.</text>
</comment>
<dbReference type="Gene3D" id="3.30.70.20">
    <property type="match status" value="1"/>
</dbReference>
<evidence type="ECO:0000256" key="8">
    <source>
        <dbReference type="ARBA" id="ARBA00022723"/>
    </source>
</evidence>
<dbReference type="EMBL" id="JAPXFL010000015">
    <property type="protein sequence ID" value="KAK9497124.1"/>
    <property type="molecule type" value="Genomic_DNA"/>
</dbReference>
<reference evidence="19 20" key="1">
    <citation type="submission" date="2022-12" db="EMBL/GenBank/DDBJ databases">
        <title>Chromosome-level genome assembly of true bugs.</title>
        <authorList>
            <person name="Ma L."/>
            <person name="Li H."/>
        </authorList>
    </citation>
    <scope>NUCLEOTIDE SEQUENCE [LARGE SCALE GENOMIC DNA]</scope>
    <source>
        <strain evidence="19">Lab_2022b</strain>
    </source>
</reference>
<evidence type="ECO:0000256" key="16">
    <source>
        <dbReference type="ARBA" id="ARBA00052371"/>
    </source>
</evidence>
<evidence type="ECO:0000256" key="11">
    <source>
        <dbReference type="ARBA" id="ARBA00022827"/>
    </source>
</evidence>
<dbReference type="FunFam" id="3.20.20.70:FF:000027">
    <property type="entry name" value="Dihydropyrimidine dehydrogenase [NADP(+)]"/>
    <property type="match status" value="1"/>
</dbReference>
<keyword evidence="13 17" id="KW-0560">Oxidoreductase</keyword>
<evidence type="ECO:0000256" key="17">
    <source>
        <dbReference type="RuleBase" id="RU364041"/>
    </source>
</evidence>
<dbReference type="InterPro" id="IPR017896">
    <property type="entry name" value="4Fe4S_Fe-S-bd"/>
</dbReference>
<dbReference type="GO" id="GO:0046872">
    <property type="term" value="F:metal ion binding"/>
    <property type="evidence" value="ECO:0007669"/>
    <property type="project" value="UniProtKB-KW"/>
</dbReference>
<comment type="cofactor">
    <cofactor evidence="17">
        <name>[4Fe-4S] cluster</name>
        <dbReference type="ChEBI" id="CHEBI:49883"/>
    </cofactor>
    <text evidence="17">Binds 4 [4Fe-4S] clusters. Contains approximately 16 iron atoms per subunit.</text>
</comment>
<dbReference type="GO" id="GO:0051539">
    <property type="term" value="F:4 iron, 4 sulfur cluster binding"/>
    <property type="evidence" value="ECO:0007669"/>
    <property type="project" value="UniProtKB-KW"/>
</dbReference>
<evidence type="ECO:0000256" key="13">
    <source>
        <dbReference type="ARBA" id="ARBA00023002"/>
    </source>
</evidence>
<dbReference type="SUPFAM" id="SSF51395">
    <property type="entry name" value="FMN-linked oxidoreductases"/>
    <property type="match status" value="1"/>
</dbReference>
<dbReference type="CDD" id="cd02940">
    <property type="entry name" value="DHPD_FMN"/>
    <property type="match status" value="1"/>
</dbReference>
<dbReference type="InterPro" id="IPR005720">
    <property type="entry name" value="Dihydroorotate_DH_cat"/>
</dbReference>
<evidence type="ECO:0000256" key="2">
    <source>
        <dbReference type="ARBA" id="ARBA00001974"/>
    </source>
</evidence>
<evidence type="ECO:0000256" key="10">
    <source>
        <dbReference type="ARBA" id="ARBA00022741"/>
    </source>
</evidence>
<dbReference type="Pfam" id="PF14691">
    <property type="entry name" value="Fer4_20"/>
    <property type="match status" value="1"/>
</dbReference>
<comment type="catalytic activity">
    <reaction evidence="16 17">
        <text>5,6-dihydrouracil + NADP(+) = uracil + NADPH + H(+)</text>
        <dbReference type="Rhea" id="RHEA:18093"/>
        <dbReference type="ChEBI" id="CHEBI:15378"/>
        <dbReference type="ChEBI" id="CHEBI:15901"/>
        <dbReference type="ChEBI" id="CHEBI:17568"/>
        <dbReference type="ChEBI" id="CHEBI:57783"/>
        <dbReference type="ChEBI" id="CHEBI:58349"/>
        <dbReference type="EC" id="1.3.1.2"/>
    </reaction>
</comment>
<dbReference type="PROSITE" id="PS00198">
    <property type="entry name" value="4FE4S_FER_1"/>
    <property type="match status" value="1"/>
</dbReference>
<dbReference type="Gene3D" id="1.10.1060.10">
    <property type="entry name" value="Alpha-helical ferredoxin"/>
    <property type="match status" value="1"/>
</dbReference>
<evidence type="ECO:0000259" key="18">
    <source>
        <dbReference type="PROSITE" id="PS51379"/>
    </source>
</evidence>
<comment type="pathway">
    <text evidence="3 17">Amino-acid biosynthesis; beta-alanine biosynthesis.</text>
</comment>
<dbReference type="GO" id="GO:0006212">
    <property type="term" value="P:uracil catabolic process"/>
    <property type="evidence" value="ECO:0007669"/>
    <property type="project" value="TreeGrafter"/>
</dbReference>
<dbReference type="GO" id="GO:0005829">
    <property type="term" value="C:cytosol"/>
    <property type="evidence" value="ECO:0007669"/>
    <property type="project" value="TreeGrafter"/>
</dbReference>
<proteinExistence type="inferred from homology"/>